<keyword evidence="4" id="KW-0804">Transcription</keyword>
<proteinExistence type="predicted"/>
<feature type="modified residue" description="4-aspartylphosphate" evidence="5">
    <location>
        <position position="57"/>
    </location>
</feature>
<dbReference type="CDD" id="cd17535">
    <property type="entry name" value="REC_NarL-like"/>
    <property type="match status" value="1"/>
</dbReference>
<evidence type="ECO:0000259" key="7">
    <source>
        <dbReference type="PROSITE" id="PS50110"/>
    </source>
</evidence>
<evidence type="ECO:0000256" key="3">
    <source>
        <dbReference type="ARBA" id="ARBA00023125"/>
    </source>
</evidence>
<dbReference type="PANTHER" id="PTHR43214">
    <property type="entry name" value="TWO-COMPONENT RESPONSE REGULATOR"/>
    <property type="match status" value="1"/>
</dbReference>
<feature type="domain" description="Response regulatory" evidence="7">
    <location>
        <begin position="6"/>
        <end position="122"/>
    </location>
</feature>
<dbReference type="RefSeq" id="WP_305023994.1">
    <property type="nucleotide sequence ID" value="NZ_JAUQTB010000004.1"/>
</dbReference>
<evidence type="ECO:0000313" key="9">
    <source>
        <dbReference type="Proteomes" id="UP001240171"/>
    </source>
</evidence>
<gene>
    <name evidence="8" type="ORF">Q5741_10220</name>
</gene>
<name>A0ABT9CC07_9BACL</name>
<keyword evidence="9" id="KW-1185">Reference proteome</keyword>
<keyword evidence="3" id="KW-0238">DNA-binding</keyword>
<dbReference type="SMART" id="SM00421">
    <property type="entry name" value="HTH_LUXR"/>
    <property type="match status" value="1"/>
</dbReference>
<evidence type="ECO:0000259" key="6">
    <source>
        <dbReference type="PROSITE" id="PS50043"/>
    </source>
</evidence>
<dbReference type="PRINTS" id="PR00038">
    <property type="entry name" value="HTHLUXR"/>
</dbReference>
<dbReference type="EMBL" id="JAUQTB010000004">
    <property type="protein sequence ID" value="MDO7906799.1"/>
    <property type="molecule type" value="Genomic_DNA"/>
</dbReference>
<dbReference type="Pfam" id="PF00196">
    <property type="entry name" value="GerE"/>
    <property type="match status" value="1"/>
</dbReference>
<dbReference type="InterPro" id="IPR016032">
    <property type="entry name" value="Sig_transdc_resp-reg_C-effctor"/>
</dbReference>
<dbReference type="InterPro" id="IPR011006">
    <property type="entry name" value="CheY-like_superfamily"/>
</dbReference>
<reference evidence="8 9" key="1">
    <citation type="submission" date="2023-07" db="EMBL/GenBank/DDBJ databases">
        <title>Paenibacillus sp. JX-17 nov. isolated from soil.</title>
        <authorList>
            <person name="Wan Y."/>
            <person name="Liu B."/>
        </authorList>
    </citation>
    <scope>NUCLEOTIDE SEQUENCE [LARGE SCALE GENOMIC DNA]</scope>
    <source>
        <strain evidence="8 9">JX-17</strain>
    </source>
</reference>
<dbReference type="PROSITE" id="PS50043">
    <property type="entry name" value="HTH_LUXR_2"/>
    <property type="match status" value="1"/>
</dbReference>
<evidence type="ECO:0000313" key="8">
    <source>
        <dbReference type="EMBL" id="MDO7906799.1"/>
    </source>
</evidence>
<organism evidence="8 9">
    <name type="scientific">Paenibacillus lacisoli</name>
    <dbReference type="NCBI Taxonomy" id="3064525"/>
    <lineage>
        <taxon>Bacteria</taxon>
        <taxon>Bacillati</taxon>
        <taxon>Bacillota</taxon>
        <taxon>Bacilli</taxon>
        <taxon>Bacillales</taxon>
        <taxon>Paenibacillaceae</taxon>
        <taxon>Paenibacillus</taxon>
    </lineage>
</organism>
<dbReference type="InterPro" id="IPR039420">
    <property type="entry name" value="WalR-like"/>
</dbReference>
<dbReference type="PROSITE" id="PS50110">
    <property type="entry name" value="RESPONSE_REGULATORY"/>
    <property type="match status" value="1"/>
</dbReference>
<keyword evidence="1 5" id="KW-0597">Phosphoprotein</keyword>
<dbReference type="InterPro" id="IPR058245">
    <property type="entry name" value="NreC/VraR/RcsB-like_REC"/>
</dbReference>
<evidence type="ECO:0000256" key="1">
    <source>
        <dbReference type="ARBA" id="ARBA00022553"/>
    </source>
</evidence>
<dbReference type="SMART" id="SM00448">
    <property type="entry name" value="REC"/>
    <property type="match status" value="1"/>
</dbReference>
<protein>
    <submittedName>
        <fullName evidence="8">Response regulator transcription factor</fullName>
    </submittedName>
</protein>
<dbReference type="SUPFAM" id="SSF46894">
    <property type="entry name" value="C-terminal effector domain of the bipartite response regulators"/>
    <property type="match status" value="1"/>
</dbReference>
<dbReference type="Proteomes" id="UP001240171">
    <property type="component" value="Unassembled WGS sequence"/>
</dbReference>
<sequence length="220" mass="24931">MTTRIRVLVADDSAHAREAVCEILAEDPCFEVLGTASSAEEALELTEQWMPDLILMDIRMPGMNGLEATRLIKLRYPYVKIVMITVSDDVAHLFEALRQGAQGYLLKNLAPSTWLEYLRAIVNDEAPFSRELAYRILQEFPTSAKETQQASPLTAREREILNWVASGSTNKEIGEGLGISDQTVKNHLKNILQKLQLENRVQLTRYALEQGLVERRFNRS</sequence>
<keyword evidence="2" id="KW-0805">Transcription regulation</keyword>
<accession>A0ABT9CC07</accession>
<dbReference type="Gene3D" id="3.40.50.2300">
    <property type="match status" value="1"/>
</dbReference>
<dbReference type="PROSITE" id="PS00622">
    <property type="entry name" value="HTH_LUXR_1"/>
    <property type="match status" value="1"/>
</dbReference>
<dbReference type="InterPro" id="IPR001789">
    <property type="entry name" value="Sig_transdc_resp-reg_receiver"/>
</dbReference>
<evidence type="ECO:0000256" key="5">
    <source>
        <dbReference type="PROSITE-ProRule" id="PRU00169"/>
    </source>
</evidence>
<dbReference type="CDD" id="cd06170">
    <property type="entry name" value="LuxR_C_like"/>
    <property type="match status" value="1"/>
</dbReference>
<dbReference type="InterPro" id="IPR000792">
    <property type="entry name" value="Tscrpt_reg_LuxR_C"/>
</dbReference>
<evidence type="ECO:0000256" key="4">
    <source>
        <dbReference type="ARBA" id="ARBA00023163"/>
    </source>
</evidence>
<feature type="domain" description="HTH luxR-type" evidence="6">
    <location>
        <begin position="146"/>
        <end position="211"/>
    </location>
</feature>
<comment type="caution">
    <text evidence="8">The sequence shown here is derived from an EMBL/GenBank/DDBJ whole genome shotgun (WGS) entry which is preliminary data.</text>
</comment>
<dbReference type="SUPFAM" id="SSF52172">
    <property type="entry name" value="CheY-like"/>
    <property type="match status" value="1"/>
</dbReference>
<dbReference type="PANTHER" id="PTHR43214:SF43">
    <property type="entry name" value="TWO-COMPONENT RESPONSE REGULATOR"/>
    <property type="match status" value="1"/>
</dbReference>
<evidence type="ECO:0000256" key="2">
    <source>
        <dbReference type="ARBA" id="ARBA00023015"/>
    </source>
</evidence>
<dbReference type="Pfam" id="PF00072">
    <property type="entry name" value="Response_reg"/>
    <property type="match status" value="1"/>
</dbReference>